<dbReference type="Proteomes" id="UP001597112">
    <property type="component" value="Unassembled WGS sequence"/>
</dbReference>
<name>A0ABW3JXB1_9BACT</name>
<dbReference type="EMBL" id="JBHTKA010000001">
    <property type="protein sequence ID" value="MFD0998482.1"/>
    <property type="molecule type" value="Genomic_DNA"/>
</dbReference>
<organism evidence="1 2">
    <name type="scientific">Ohtaekwangia kribbensis</name>
    <dbReference type="NCBI Taxonomy" id="688913"/>
    <lineage>
        <taxon>Bacteria</taxon>
        <taxon>Pseudomonadati</taxon>
        <taxon>Bacteroidota</taxon>
        <taxon>Cytophagia</taxon>
        <taxon>Cytophagales</taxon>
        <taxon>Fulvivirgaceae</taxon>
        <taxon>Ohtaekwangia</taxon>
    </lineage>
</organism>
<dbReference type="PROSITE" id="PS51257">
    <property type="entry name" value="PROKAR_LIPOPROTEIN"/>
    <property type="match status" value="1"/>
</dbReference>
<keyword evidence="2" id="KW-1185">Reference proteome</keyword>
<protein>
    <recommendedName>
        <fullName evidence="3">G-D-S-L family lipolytic protein</fullName>
    </recommendedName>
</protein>
<sequence>MKKINYRGYTLSLLLLLGACSQEDIDLQAPETTTDTSCEDATAGSADFSKFVVIGDALTAGFQAGALFTEGQNNSLGKILNKQFECAGGSATFNQPDINSVNGFNSTNSNVGAGVILGRLVLFDADGSGSKTASPTPAGYPGVPAPYNTADLPTAYTGDKSKLNNFGVPGIILGQILTAATGGPNSQANPAYNGLYARFASVPGTSTILGDAIGAQGTFFLFWAGNGDVLAYAVAGGSGPVGLTSIDDFSAQYNFALNGILGSNSNLKGVVGNIPDVATIPHFTTVKWNAIPLDAATAATVTTNLANNYNGFLDQIASLGIITAAERDLRKVSYAAGQNSILLTDETLTDLSPYMQGEAAALLPYAKARQTKNTDLVPLSAGAILGTTVGGNAQMVYGVTVPLEDKYILTSTEVTEIRTRTTALNNIIKGTVESNSRLALADVNATFSALVTATAEVKSGVTITPTLTPPTGAFSEDGIHPNSRGYAYVANIFINAINAKFGSTVPQVNLGLYKGTGLPVSPQ</sequence>
<dbReference type="SUPFAM" id="SSF52266">
    <property type="entry name" value="SGNH hydrolase"/>
    <property type="match status" value="1"/>
</dbReference>
<evidence type="ECO:0008006" key="3">
    <source>
        <dbReference type="Google" id="ProtNLM"/>
    </source>
</evidence>
<comment type="caution">
    <text evidence="1">The sequence shown here is derived from an EMBL/GenBank/DDBJ whole genome shotgun (WGS) entry which is preliminary data.</text>
</comment>
<accession>A0ABW3JXB1</accession>
<reference evidence="2" key="1">
    <citation type="journal article" date="2019" name="Int. J. Syst. Evol. Microbiol.">
        <title>The Global Catalogue of Microorganisms (GCM) 10K type strain sequencing project: providing services to taxonomists for standard genome sequencing and annotation.</title>
        <authorList>
            <consortium name="The Broad Institute Genomics Platform"/>
            <consortium name="The Broad Institute Genome Sequencing Center for Infectious Disease"/>
            <person name="Wu L."/>
            <person name="Ma J."/>
        </authorList>
    </citation>
    <scope>NUCLEOTIDE SEQUENCE [LARGE SCALE GENOMIC DNA]</scope>
    <source>
        <strain evidence="2">CCUG 58938</strain>
    </source>
</reference>
<proteinExistence type="predicted"/>
<gene>
    <name evidence="1" type="ORF">ACFQ21_04160</name>
</gene>
<dbReference type="InterPro" id="IPR036514">
    <property type="entry name" value="SGNH_hydro_sf"/>
</dbReference>
<evidence type="ECO:0000313" key="1">
    <source>
        <dbReference type="EMBL" id="MFD0998482.1"/>
    </source>
</evidence>
<dbReference type="RefSeq" id="WP_377575253.1">
    <property type="nucleotide sequence ID" value="NZ_JBHTKA010000001.1"/>
</dbReference>
<dbReference type="Gene3D" id="3.40.50.1110">
    <property type="entry name" value="SGNH hydrolase"/>
    <property type="match status" value="1"/>
</dbReference>
<evidence type="ECO:0000313" key="2">
    <source>
        <dbReference type="Proteomes" id="UP001597112"/>
    </source>
</evidence>